<evidence type="ECO:0000313" key="17">
    <source>
        <dbReference type="EMBL" id="MBD2865746.1"/>
    </source>
</evidence>
<evidence type="ECO:0000256" key="8">
    <source>
        <dbReference type="ARBA" id="ARBA00022741"/>
    </source>
</evidence>
<gene>
    <name evidence="17" type="ORF">IDH45_27565</name>
</gene>
<dbReference type="SMART" id="SM00387">
    <property type="entry name" value="HATPase_c"/>
    <property type="match status" value="1"/>
</dbReference>
<evidence type="ECO:0000256" key="1">
    <source>
        <dbReference type="ARBA" id="ARBA00000085"/>
    </source>
</evidence>
<dbReference type="SUPFAM" id="SSF55874">
    <property type="entry name" value="ATPase domain of HSP90 chaperone/DNA topoisomerase II/histidine kinase"/>
    <property type="match status" value="1"/>
</dbReference>
<feature type="transmembrane region" description="Helical" evidence="14">
    <location>
        <begin position="167"/>
        <end position="188"/>
    </location>
</feature>
<keyword evidence="9 17" id="KW-0418">Kinase</keyword>
<keyword evidence="13 14" id="KW-0472">Membrane</keyword>
<dbReference type="GO" id="GO:0005886">
    <property type="term" value="C:plasma membrane"/>
    <property type="evidence" value="ECO:0007669"/>
    <property type="project" value="UniProtKB-SubCell"/>
</dbReference>
<evidence type="ECO:0000256" key="14">
    <source>
        <dbReference type="SAM" id="Phobius"/>
    </source>
</evidence>
<dbReference type="SMART" id="SM00304">
    <property type="entry name" value="HAMP"/>
    <property type="match status" value="1"/>
</dbReference>
<dbReference type="PANTHER" id="PTHR45528">
    <property type="entry name" value="SENSOR HISTIDINE KINASE CPXA"/>
    <property type="match status" value="1"/>
</dbReference>
<dbReference type="PANTHER" id="PTHR45528:SF1">
    <property type="entry name" value="SENSOR HISTIDINE KINASE CPXA"/>
    <property type="match status" value="1"/>
</dbReference>
<proteinExistence type="predicted"/>
<evidence type="ECO:0000256" key="9">
    <source>
        <dbReference type="ARBA" id="ARBA00022777"/>
    </source>
</evidence>
<dbReference type="PROSITE" id="PS50109">
    <property type="entry name" value="HIS_KIN"/>
    <property type="match status" value="1"/>
</dbReference>
<feature type="domain" description="Histidine kinase" evidence="15">
    <location>
        <begin position="249"/>
        <end position="455"/>
    </location>
</feature>
<evidence type="ECO:0000256" key="12">
    <source>
        <dbReference type="ARBA" id="ARBA00023012"/>
    </source>
</evidence>
<dbReference type="Proteomes" id="UP000639396">
    <property type="component" value="Unassembled WGS sequence"/>
</dbReference>
<evidence type="ECO:0000256" key="3">
    <source>
        <dbReference type="ARBA" id="ARBA00012438"/>
    </source>
</evidence>
<feature type="transmembrane region" description="Helical" evidence="14">
    <location>
        <begin position="6"/>
        <end position="33"/>
    </location>
</feature>
<dbReference type="SUPFAM" id="SSF47384">
    <property type="entry name" value="Homodimeric domain of signal transducing histidine kinase"/>
    <property type="match status" value="1"/>
</dbReference>
<keyword evidence="12" id="KW-0902">Two-component regulatory system</keyword>
<keyword evidence="10" id="KW-0067">ATP-binding</keyword>
<evidence type="ECO:0000256" key="5">
    <source>
        <dbReference type="ARBA" id="ARBA00022553"/>
    </source>
</evidence>
<name>A0A927CGF4_9BACL</name>
<dbReference type="Gene3D" id="1.10.287.130">
    <property type="match status" value="1"/>
</dbReference>
<dbReference type="Gene3D" id="6.10.340.10">
    <property type="match status" value="1"/>
</dbReference>
<dbReference type="InterPro" id="IPR003661">
    <property type="entry name" value="HisK_dim/P_dom"/>
</dbReference>
<comment type="catalytic activity">
    <reaction evidence="1">
        <text>ATP + protein L-histidine = ADP + protein N-phospho-L-histidine.</text>
        <dbReference type="EC" id="2.7.13.3"/>
    </reaction>
</comment>
<feature type="domain" description="HAMP" evidence="16">
    <location>
        <begin position="189"/>
        <end position="241"/>
    </location>
</feature>
<keyword evidence="8" id="KW-0547">Nucleotide-binding</keyword>
<evidence type="ECO:0000256" key="11">
    <source>
        <dbReference type="ARBA" id="ARBA00022989"/>
    </source>
</evidence>
<dbReference type="InterPro" id="IPR050398">
    <property type="entry name" value="HssS/ArlS-like"/>
</dbReference>
<dbReference type="SMART" id="SM00388">
    <property type="entry name" value="HisKA"/>
    <property type="match status" value="1"/>
</dbReference>
<evidence type="ECO:0000256" key="7">
    <source>
        <dbReference type="ARBA" id="ARBA00022692"/>
    </source>
</evidence>
<evidence type="ECO:0000256" key="6">
    <source>
        <dbReference type="ARBA" id="ARBA00022679"/>
    </source>
</evidence>
<evidence type="ECO:0000256" key="4">
    <source>
        <dbReference type="ARBA" id="ARBA00022475"/>
    </source>
</evidence>
<evidence type="ECO:0000256" key="13">
    <source>
        <dbReference type="ARBA" id="ARBA00023136"/>
    </source>
</evidence>
<dbReference type="InterPro" id="IPR003660">
    <property type="entry name" value="HAMP_dom"/>
</dbReference>
<dbReference type="Gene3D" id="3.30.565.10">
    <property type="entry name" value="Histidine kinase-like ATPase, C-terminal domain"/>
    <property type="match status" value="1"/>
</dbReference>
<evidence type="ECO:0000259" key="16">
    <source>
        <dbReference type="PROSITE" id="PS50885"/>
    </source>
</evidence>
<dbReference type="InterPro" id="IPR005467">
    <property type="entry name" value="His_kinase_dom"/>
</dbReference>
<dbReference type="Pfam" id="PF00512">
    <property type="entry name" value="HisKA"/>
    <property type="match status" value="1"/>
</dbReference>
<keyword evidence="4" id="KW-1003">Cell membrane</keyword>
<keyword evidence="18" id="KW-1185">Reference proteome</keyword>
<sequence>MKNKPLFVQIWLVIAGITSGITLLILVVIPLFLGDFFTREIYNTIEDAQNSLFAGRQQDRLADRWLEGSNTVERDQQQLNIRTVRHVLITDDGKMAPNLATLTADFRQQLIAEARSQTSQIQRYSHALNNENLFYVIRSESYRGTKLYVMSYMWDAHRNKLVRELSFRLFLILGLIMLFSWIPALWLAKYLSRPLVKLESYVKHIADRNWKEPIELDRKDEIGRLAVSMEQTRRQLLRQDETKQSFLQHISHELKTPVMVIRSYAQSIQDGIYPKGDLQTSVDVIDQEAERLEKRIRSLLYLTKLDYLSTQKQVRLETVRLDRLAEEVVDRLRWKRPELEWSLQLDPLTVRGDREQWTIALENMLDNQIRYAASGISVSTEAVGPGGGGGLFKVRNDGPPIEPDLLAGLFGEFRKGQHGEFGLGLAIVKRIADLHQASVTAVNTAEGVEFRVTFG</sequence>
<evidence type="ECO:0000313" key="18">
    <source>
        <dbReference type="Proteomes" id="UP000639396"/>
    </source>
</evidence>
<dbReference type="PROSITE" id="PS50885">
    <property type="entry name" value="HAMP"/>
    <property type="match status" value="1"/>
</dbReference>
<dbReference type="AlphaFoldDB" id="A0A927CGF4"/>
<evidence type="ECO:0000256" key="2">
    <source>
        <dbReference type="ARBA" id="ARBA00004651"/>
    </source>
</evidence>
<organism evidence="17 18">
    <name type="scientific">Paenibacillus oceani</name>
    <dbReference type="NCBI Taxonomy" id="2772510"/>
    <lineage>
        <taxon>Bacteria</taxon>
        <taxon>Bacillati</taxon>
        <taxon>Bacillota</taxon>
        <taxon>Bacilli</taxon>
        <taxon>Bacillales</taxon>
        <taxon>Paenibacillaceae</taxon>
        <taxon>Paenibacillus</taxon>
    </lineage>
</organism>
<reference evidence="17" key="1">
    <citation type="submission" date="2020-09" db="EMBL/GenBank/DDBJ databases">
        <title>A novel bacterium of genus Paenibacillus, isolated from South China Sea.</title>
        <authorList>
            <person name="Huang H."/>
            <person name="Mo K."/>
            <person name="Hu Y."/>
        </authorList>
    </citation>
    <scope>NUCLEOTIDE SEQUENCE</scope>
    <source>
        <strain evidence="17">IB182363</strain>
    </source>
</reference>
<protein>
    <recommendedName>
        <fullName evidence="3">histidine kinase</fullName>
        <ecNumber evidence="3">2.7.13.3</ecNumber>
    </recommendedName>
</protein>
<dbReference type="InterPro" id="IPR003594">
    <property type="entry name" value="HATPase_dom"/>
</dbReference>
<dbReference type="Pfam" id="PF00672">
    <property type="entry name" value="HAMP"/>
    <property type="match status" value="1"/>
</dbReference>
<keyword evidence="7 14" id="KW-0812">Transmembrane</keyword>
<dbReference type="Pfam" id="PF02518">
    <property type="entry name" value="HATPase_c"/>
    <property type="match status" value="1"/>
</dbReference>
<dbReference type="CDD" id="cd00082">
    <property type="entry name" value="HisKA"/>
    <property type="match status" value="1"/>
</dbReference>
<dbReference type="InterPro" id="IPR036890">
    <property type="entry name" value="HATPase_C_sf"/>
</dbReference>
<accession>A0A927CGF4</accession>
<comment type="subcellular location">
    <subcellularLocation>
        <location evidence="2">Cell membrane</location>
        <topology evidence="2">Multi-pass membrane protein</topology>
    </subcellularLocation>
</comment>
<dbReference type="GO" id="GO:0000155">
    <property type="term" value="F:phosphorelay sensor kinase activity"/>
    <property type="evidence" value="ECO:0007669"/>
    <property type="project" value="InterPro"/>
</dbReference>
<dbReference type="GO" id="GO:0005524">
    <property type="term" value="F:ATP binding"/>
    <property type="evidence" value="ECO:0007669"/>
    <property type="project" value="UniProtKB-KW"/>
</dbReference>
<keyword evidence="5" id="KW-0597">Phosphoprotein</keyword>
<keyword evidence="11 14" id="KW-1133">Transmembrane helix</keyword>
<dbReference type="EC" id="2.7.13.3" evidence="3"/>
<dbReference type="SUPFAM" id="SSF158472">
    <property type="entry name" value="HAMP domain-like"/>
    <property type="match status" value="1"/>
</dbReference>
<comment type="caution">
    <text evidence="17">The sequence shown here is derived from an EMBL/GenBank/DDBJ whole genome shotgun (WGS) entry which is preliminary data.</text>
</comment>
<dbReference type="EMBL" id="JACXJA010000046">
    <property type="protein sequence ID" value="MBD2865746.1"/>
    <property type="molecule type" value="Genomic_DNA"/>
</dbReference>
<dbReference type="CDD" id="cd06225">
    <property type="entry name" value="HAMP"/>
    <property type="match status" value="1"/>
</dbReference>
<keyword evidence="6" id="KW-0808">Transferase</keyword>
<evidence type="ECO:0000256" key="10">
    <source>
        <dbReference type="ARBA" id="ARBA00022840"/>
    </source>
</evidence>
<dbReference type="InterPro" id="IPR036097">
    <property type="entry name" value="HisK_dim/P_sf"/>
</dbReference>
<evidence type="ECO:0000259" key="15">
    <source>
        <dbReference type="PROSITE" id="PS50109"/>
    </source>
</evidence>